<keyword evidence="4" id="KW-1185">Reference proteome</keyword>
<evidence type="ECO:0000259" key="2">
    <source>
        <dbReference type="Pfam" id="PF00884"/>
    </source>
</evidence>
<dbReference type="OrthoDB" id="96314at2759"/>
<dbReference type="EMBL" id="LFMY01000001">
    <property type="protein sequence ID" value="OKL64690.1"/>
    <property type="molecule type" value="Genomic_DNA"/>
</dbReference>
<keyword evidence="1" id="KW-1133">Transmembrane helix</keyword>
<dbReference type="PANTHER" id="PTHR43751:SF3">
    <property type="entry name" value="SULFATASE N-TERMINAL DOMAIN-CONTAINING PROTEIN"/>
    <property type="match status" value="1"/>
</dbReference>
<keyword evidence="1" id="KW-0472">Membrane</keyword>
<dbReference type="Proteomes" id="UP000214365">
    <property type="component" value="Unassembled WGS sequence"/>
</dbReference>
<keyword evidence="1" id="KW-0812">Transmembrane</keyword>
<evidence type="ECO:0000313" key="4">
    <source>
        <dbReference type="Proteomes" id="UP000214365"/>
    </source>
</evidence>
<dbReference type="AlphaFoldDB" id="A0A225AUS1"/>
<feature type="transmembrane region" description="Helical" evidence="1">
    <location>
        <begin position="189"/>
        <end position="208"/>
    </location>
</feature>
<feature type="transmembrane region" description="Helical" evidence="1">
    <location>
        <begin position="78"/>
        <end position="101"/>
    </location>
</feature>
<dbReference type="Gene3D" id="3.40.720.10">
    <property type="entry name" value="Alkaline Phosphatase, subunit A"/>
    <property type="match status" value="1"/>
</dbReference>
<gene>
    <name evidence="3" type="ORF">UA08_00155</name>
</gene>
<evidence type="ECO:0000313" key="3">
    <source>
        <dbReference type="EMBL" id="OKL64690.1"/>
    </source>
</evidence>
<comment type="caution">
    <text evidence="3">The sequence shown here is derived from an EMBL/GenBank/DDBJ whole genome shotgun (WGS) entry which is preliminary data.</text>
</comment>
<proteinExistence type="predicted"/>
<evidence type="ECO:0000256" key="1">
    <source>
        <dbReference type="SAM" id="Phobius"/>
    </source>
</evidence>
<feature type="transmembrane region" description="Helical" evidence="1">
    <location>
        <begin position="43"/>
        <end position="66"/>
    </location>
</feature>
<dbReference type="SUPFAM" id="SSF53649">
    <property type="entry name" value="Alkaline phosphatase-like"/>
    <property type="match status" value="1"/>
</dbReference>
<dbReference type="RefSeq" id="XP_020124811.1">
    <property type="nucleotide sequence ID" value="XM_020259930.1"/>
</dbReference>
<dbReference type="InterPro" id="IPR052701">
    <property type="entry name" value="GAG_Ulvan_Degrading_Sulfatases"/>
</dbReference>
<sequence>MMRLAAFRSPGLRPLLFSLVVVTTVASKILHLYQHIRSVPYLSFLLYLPTFFLTDLVVCVLAWTLLSIFPGAWGTAALVVVAILGVFDFGAASSQFGFFYVTGAEVRWDAASSLATDAAGFKLLLSGLIPVFASGTLLLTISWALAPLISLAFDNWLSVITDTASVLTNARGRYLPLANEPKRTNRRRYAVFFTTVALISVVTYIRLYRPNVPYRHMSGTIPFTLLAVFQHPNKTCTAHEPQPFPLSKLVESQYWEPQNGRYKGWMPDWTLVKNGSLATKTPLWAPETWPAGFKRWSNNPNENGLLDSEMTADDVTCPSIDYLQISYNPILDPMRITNLDLELLSPVQKALTNHQIPIRHVFLIEMESARKDIFPIKSGSHLHQAIKKSHKSATQKDINDLNSRLAALTPVAEQITGESGNFQLGNRGNLTSELWKDKSGPGMGGINVLGAVTGSSLSFKSVLGSHCGVGPLPVDFMFEADAEIYQPCIMQIFKLFNQLKDNDEDTSEDMRTKKWKSVFMQSITAEFDHQDKLNKQMGFDKSVVKENIRLQRAKHYHKGMEEINYFGYPEVEILPYLKDTIEEAKSKDERLFLSHFTSTTHHPWGLPSDFESEQYWASNHLVSEHEDNNKYLNAVRYVDRWLGTIMKLLENTGIANETLVVFVGDHGQAFSEDSHTVGTFENGHISNFRVPLVFRHPLLPRIEVTANTSSISILPTILDLLVNTNSLNERDKDAASDLIHEYEGQSLLRPFKASHNGREAWNMGIINTGGTMLSVASAAVPYRLILPLTKDFTYTFSDISRDPNETDVIVDWDFYTLLHIIERKYGHEAVRWAKDAEKVGRWWVDEKKRLWNYHEK</sequence>
<dbReference type="InterPro" id="IPR017850">
    <property type="entry name" value="Alkaline_phosphatase_core_sf"/>
</dbReference>
<organism evidence="3 4">
    <name type="scientific">Talaromyces atroroseus</name>
    <dbReference type="NCBI Taxonomy" id="1441469"/>
    <lineage>
        <taxon>Eukaryota</taxon>
        <taxon>Fungi</taxon>
        <taxon>Dikarya</taxon>
        <taxon>Ascomycota</taxon>
        <taxon>Pezizomycotina</taxon>
        <taxon>Eurotiomycetes</taxon>
        <taxon>Eurotiomycetidae</taxon>
        <taxon>Eurotiales</taxon>
        <taxon>Trichocomaceae</taxon>
        <taxon>Talaromyces</taxon>
        <taxon>Talaromyces sect. Trachyspermi</taxon>
    </lineage>
</organism>
<dbReference type="InterPro" id="IPR000917">
    <property type="entry name" value="Sulfatase_N"/>
</dbReference>
<reference evidence="3 4" key="1">
    <citation type="submission" date="2015-06" db="EMBL/GenBank/DDBJ databases">
        <title>Talaromyces atroroseus IBT 11181 draft genome.</title>
        <authorList>
            <person name="Rasmussen K.B."/>
            <person name="Rasmussen S."/>
            <person name="Petersen B."/>
            <person name="Sicheritz-Ponten T."/>
            <person name="Mortensen U.H."/>
            <person name="Thrane U."/>
        </authorList>
    </citation>
    <scope>NUCLEOTIDE SEQUENCE [LARGE SCALE GENOMIC DNA]</scope>
    <source>
        <strain evidence="3 4">IBT 11181</strain>
    </source>
</reference>
<dbReference type="GeneID" id="30999910"/>
<protein>
    <recommendedName>
        <fullName evidence="2">Sulfatase N-terminal domain-containing protein</fullName>
    </recommendedName>
</protein>
<name>A0A225AUS1_TALAT</name>
<feature type="domain" description="Sulfatase N-terminal" evidence="2">
    <location>
        <begin position="514"/>
        <end position="721"/>
    </location>
</feature>
<dbReference type="Pfam" id="PF00884">
    <property type="entry name" value="Sulfatase"/>
    <property type="match status" value="1"/>
</dbReference>
<dbReference type="STRING" id="1441469.A0A225AUS1"/>
<dbReference type="PANTHER" id="PTHR43751">
    <property type="entry name" value="SULFATASE"/>
    <property type="match status" value="1"/>
</dbReference>
<accession>A0A225AUS1</accession>
<feature type="transmembrane region" description="Helical" evidence="1">
    <location>
        <begin position="121"/>
        <end position="146"/>
    </location>
</feature>